<reference evidence="2 3" key="1">
    <citation type="submission" date="2022-01" db="EMBL/GenBank/DDBJ databases">
        <title>Octadecabacter sp. nov., isolated from a marine alga.</title>
        <authorList>
            <person name="Jin M.S."/>
            <person name="Kim H.M."/>
            <person name="Han D.M."/>
            <person name="Jung J.J."/>
            <person name="Jeon C.O."/>
        </authorList>
    </citation>
    <scope>NUCLEOTIDE SEQUENCE [LARGE SCALE GENOMIC DNA]</scope>
    <source>
        <strain evidence="2 3">G9-8</strain>
    </source>
</reference>
<accession>A0ABS9CWN8</accession>
<dbReference type="RefSeq" id="WP_235225927.1">
    <property type="nucleotide sequence ID" value="NZ_JAKGAQ010000002.1"/>
</dbReference>
<keyword evidence="1" id="KW-0472">Membrane</keyword>
<feature type="transmembrane region" description="Helical" evidence="1">
    <location>
        <begin position="12"/>
        <end position="39"/>
    </location>
</feature>
<dbReference type="Proteomes" id="UP001200557">
    <property type="component" value="Unassembled WGS sequence"/>
</dbReference>
<evidence type="ECO:0000313" key="3">
    <source>
        <dbReference type="Proteomes" id="UP001200557"/>
    </source>
</evidence>
<organism evidence="2 3">
    <name type="scientific">Octadecabacter dasysiphoniae</name>
    <dbReference type="NCBI Taxonomy" id="2909341"/>
    <lineage>
        <taxon>Bacteria</taxon>
        <taxon>Pseudomonadati</taxon>
        <taxon>Pseudomonadota</taxon>
        <taxon>Alphaproteobacteria</taxon>
        <taxon>Rhodobacterales</taxon>
        <taxon>Roseobacteraceae</taxon>
        <taxon>Octadecabacter</taxon>
    </lineage>
</organism>
<feature type="transmembrane region" description="Helical" evidence="1">
    <location>
        <begin position="90"/>
        <end position="108"/>
    </location>
</feature>
<comment type="caution">
    <text evidence="2">The sequence shown here is derived from an EMBL/GenBank/DDBJ whole genome shotgun (WGS) entry which is preliminary data.</text>
</comment>
<dbReference type="EMBL" id="JAKGAQ010000002">
    <property type="protein sequence ID" value="MCF2871624.1"/>
    <property type="molecule type" value="Genomic_DNA"/>
</dbReference>
<keyword evidence="3" id="KW-1185">Reference proteome</keyword>
<keyword evidence="1" id="KW-0812">Transmembrane</keyword>
<evidence type="ECO:0000313" key="2">
    <source>
        <dbReference type="EMBL" id="MCF2871624.1"/>
    </source>
</evidence>
<name>A0ABS9CWN8_9RHOB</name>
<evidence type="ECO:0000256" key="1">
    <source>
        <dbReference type="SAM" id="Phobius"/>
    </source>
</evidence>
<feature type="transmembrane region" description="Helical" evidence="1">
    <location>
        <begin position="120"/>
        <end position="146"/>
    </location>
</feature>
<keyword evidence="1" id="KW-1133">Transmembrane helix</keyword>
<proteinExistence type="predicted"/>
<sequence length="214" mass="23944">MGDFFSDKWDGLMGFFAIVADNPAFFAIMFIIGLPLIWWKWRTIGKSTQHAIESQTHGLRTSADSKQVVHETGIGTRDVLVMRPPPTPKGLYFALLFFGGGAVFYWLVVLQTDVVTSEDWWVFAGMTVFTLCSIAVIAANMTRIIVSDQTIEKRRLLRKRQMVTVADIVAIDPLAKEISRGAKLRTTNGQVMKIGANFSGYKDLILRLKGVKRA</sequence>
<evidence type="ECO:0008006" key="4">
    <source>
        <dbReference type="Google" id="ProtNLM"/>
    </source>
</evidence>
<protein>
    <recommendedName>
        <fullName evidence="4">PH domain-containing protein</fullName>
    </recommendedName>
</protein>
<gene>
    <name evidence="2" type="ORF">L0664_11160</name>
</gene>